<dbReference type="Gene3D" id="3.30.1330.30">
    <property type="match status" value="1"/>
</dbReference>
<evidence type="ECO:0000256" key="3">
    <source>
        <dbReference type="ARBA" id="ARBA00022679"/>
    </source>
</evidence>
<dbReference type="InterPro" id="IPR029028">
    <property type="entry name" value="Alpha/beta_knot_MTases"/>
</dbReference>
<feature type="compositionally biased region" description="Basic and acidic residues" evidence="4">
    <location>
        <begin position="54"/>
        <end position="64"/>
    </location>
</feature>
<comment type="similarity">
    <text evidence="1">Belongs to the class IV-like SAM-binding methyltransferase superfamily. RNA methyltransferase TrmH family.</text>
</comment>
<evidence type="ECO:0000259" key="5">
    <source>
        <dbReference type="SMART" id="SM00967"/>
    </source>
</evidence>
<dbReference type="SMART" id="SM00967">
    <property type="entry name" value="SpoU_sub_bind"/>
    <property type="match status" value="1"/>
</dbReference>
<dbReference type="AlphaFoldDB" id="A0A542YG36"/>
<dbReference type="Gene3D" id="3.40.1280.10">
    <property type="match status" value="1"/>
</dbReference>
<dbReference type="InterPro" id="IPR001537">
    <property type="entry name" value="SpoU_MeTrfase"/>
</dbReference>
<dbReference type="InterPro" id="IPR029026">
    <property type="entry name" value="tRNA_m1G_MTases_N"/>
</dbReference>
<keyword evidence="2 6" id="KW-0489">Methyltransferase</keyword>
<dbReference type="GO" id="GO:0032259">
    <property type="term" value="P:methylation"/>
    <property type="evidence" value="ECO:0007669"/>
    <property type="project" value="UniProtKB-KW"/>
</dbReference>
<dbReference type="PANTHER" id="PTHR46429:SF1">
    <property type="entry name" value="23S RRNA (GUANOSINE-2'-O-)-METHYLTRANSFERASE RLMB"/>
    <property type="match status" value="1"/>
</dbReference>
<proteinExistence type="inferred from homology"/>
<dbReference type="InterPro" id="IPR013123">
    <property type="entry name" value="SpoU_subst-bd"/>
</dbReference>
<evidence type="ECO:0000256" key="2">
    <source>
        <dbReference type="ARBA" id="ARBA00022603"/>
    </source>
</evidence>
<evidence type="ECO:0000256" key="4">
    <source>
        <dbReference type="SAM" id="MobiDB-lite"/>
    </source>
</evidence>
<sequence>MKSSGNKPRAGAVRKGRKGPQVGSGGQGRQALEGRKPTPKAEDRPYHPAGKRKIAQDRLNEKRGGRPTPDAAPRQQRAPRAKTNDGSAQVEVVTGRNSVVEALRAKIPATTLYVATRIEYDDRVKEIMGLATKRGLPVLEVMRPELDRLAGFDAVHQGVALKVPPYEYEHPLELFEKVVARGQKPLFVALDGITDPRNLGAIIRSVAAFGGQGVIVPQRRSVGMTASAWKTSAGAAARTPVAMAANLTQTLKALKERGVFVLGLDGGGDVELPGLSWAGEPIVIVVGSEGKGLSRLVTETCDAVVSIPISASTESLNAGIAASVTLYEISKLRAEAKKKR</sequence>
<dbReference type="SUPFAM" id="SSF55315">
    <property type="entry name" value="L30e-like"/>
    <property type="match status" value="1"/>
</dbReference>
<dbReference type="EMBL" id="VFOM01000001">
    <property type="protein sequence ID" value="TQL47041.1"/>
    <property type="molecule type" value="Genomic_DNA"/>
</dbReference>
<dbReference type="InterPro" id="IPR004441">
    <property type="entry name" value="rRNA_MeTrfase_TrmH"/>
</dbReference>
<gene>
    <name evidence="6" type="ORF">FB562_0084</name>
</gene>
<evidence type="ECO:0000313" key="6">
    <source>
        <dbReference type="EMBL" id="TQL47041.1"/>
    </source>
</evidence>
<dbReference type="OrthoDB" id="9785673at2"/>
<name>A0A542YG36_9MICO</name>
<protein>
    <submittedName>
        <fullName evidence="6">23S rRNA (Guanosine2251-2'-O)-methyltransferase</fullName>
    </submittedName>
</protein>
<dbReference type="GO" id="GO:0008173">
    <property type="term" value="F:RNA methyltransferase activity"/>
    <property type="evidence" value="ECO:0007669"/>
    <property type="project" value="InterPro"/>
</dbReference>
<dbReference type="GO" id="GO:0003723">
    <property type="term" value="F:RNA binding"/>
    <property type="evidence" value="ECO:0007669"/>
    <property type="project" value="InterPro"/>
</dbReference>
<feature type="region of interest" description="Disordered" evidence="4">
    <location>
        <begin position="1"/>
        <end position="89"/>
    </location>
</feature>
<dbReference type="PANTHER" id="PTHR46429">
    <property type="entry name" value="23S RRNA (GUANOSINE-2'-O-)-METHYLTRANSFERASE RLMB"/>
    <property type="match status" value="1"/>
</dbReference>
<accession>A0A542YG36</accession>
<feature type="compositionally biased region" description="Low complexity" evidence="4">
    <location>
        <begin position="66"/>
        <end position="78"/>
    </location>
</feature>
<dbReference type="Pfam" id="PF08032">
    <property type="entry name" value="SpoU_sub_bind"/>
    <property type="match status" value="1"/>
</dbReference>
<dbReference type="RefSeq" id="WP_141879335.1">
    <property type="nucleotide sequence ID" value="NZ_VFOM01000001.1"/>
</dbReference>
<dbReference type="CDD" id="cd18103">
    <property type="entry name" value="SpoU-like_RlmB"/>
    <property type="match status" value="1"/>
</dbReference>
<evidence type="ECO:0000256" key="1">
    <source>
        <dbReference type="ARBA" id="ARBA00007228"/>
    </source>
</evidence>
<keyword evidence="7" id="KW-1185">Reference proteome</keyword>
<organism evidence="6 7">
    <name type="scientific">Homoserinimonas aerilata</name>
    <dbReference type="NCBI Taxonomy" id="1162970"/>
    <lineage>
        <taxon>Bacteria</taxon>
        <taxon>Bacillati</taxon>
        <taxon>Actinomycetota</taxon>
        <taxon>Actinomycetes</taxon>
        <taxon>Micrococcales</taxon>
        <taxon>Microbacteriaceae</taxon>
        <taxon>Homoserinimonas</taxon>
    </lineage>
</organism>
<keyword evidence="3 6" id="KW-0808">Transferase</keyword>
<feature type="domain" description="RNA 2-O ribose methyltransferase substrate binding" evidence="5">
    <location>
        <begin position="92"/>
        <end position="169"/>
    </location>
</feature>
<dbReference type="GO" id="GO:0006396">
    <property type="term" value="P:RNA processing"/>
    <property type="evidence" value="ECO:0007669"/>
    <property type="project" value="InterPro"/>
</dbReference>
<reference evidence="6 7" key="1">
    <citation type="submission" date="2019-06" db="EMBL/GenBank/DDBJ databases">
        <title>Sequencing the genomes of 1000 actinobacteria strains.</title>
        <authorList>
            <person name="Klenk H.-P."/>
        </authorList>
    </citation>
    <scope>NUCLEOTIDE SEQUENCE [LARGE SCALE GENOMIC DNA]</scope>
    <source>
        <strain evidence="6 7">DSM 26477</strain>
    </source>
</reference>
<feature type="compositionally biased region" description="Basic and acidic residues" evidence="4">
    <location>
        <begin position="32"/>
        <end position="46"/>
    </location>
</feature>
<dbReference type="InterPro" id="IPR029064">
    <property type="entry name" value="Ribosomal_eL30-like_sf"/>
</dbReference>
<comment type="caution">
    <text evidence="6">The sequence shown here is derived from an EMBL/GenBank/DDBJ whole genome shotgun (WGS) entry which is preliminary data.</text>
</comment>
<dbReference type="Pfam" id="PF00588">
    <property type="entry name" value="SpoU_methylase"/>
    <property type="match status" value="1"/>
</dbReference>
<dbReference type="Proteomes" id="UP000317998">
    <property type="component" value="Unassembled WGS sequence"/>
</dbReference>
<dbReference type="GO" id="GO:0005829">
    <property type="term" value="C:cytosol"/>
    <property type="evidence" value="ECO:0007669"/>
    <property type="project" value="TreeGrafter"/>
</dbReference>
<dbReference type="SUPFAM" id="SSF75217">
    <property type="entry name" value="alpha/beta knot"/>
    <property type="match status" value="1"/>
</dbReference>
<evidence type="ECO:0000313" key="7">
    <source>
        <dbReference type="Proteomes" id="UP000317998"/>
    </source>
</evidence>
<dbReference type="NCBIfam" id="TIGR00186">
    <property type="entry name" value="rRNA_methyl_3"/>
    <property type="match status" value="1"/>
</dbReference>